<reference evidence="1" key="2">
    <citation type="journal article" date="2023" name="Int. J. Mol. Sci.">
        <title>De Novo Assembly and Annotation of 11 Diverse Shrub Willow (Salix) Genomes Reveals Novel Gene Organization in Sex-Linked Regions.</title>
        <authorList>
            <person name="Hyden B."/>
            <person name="Feng K."/>
            <person name="Yates T.B."/>
            <person name="Jawdy S."/>
            <person name="Cereghino C."/>
            <person name="Smart L.B."/>
            <person name="Muchero W."/>
        </authorList>
    </citation>
    <scope>NUCLEOTIDE SEQUENCE [LARGE SCALE GENOMIC DNA]</scope>
    <source>
        <tissue evidence="1">Shoot tip</tissue>
    </source>
</reference>
<proteinExistence type="predicted"/>
<dbReference type="Proteomes" id="UP001151529">
    <property type="component" value="Chromosome 6"/>
</dbReference>
<evidence type="ECO:0000313" key="2">
    <source>
        <dbReference type="Proteomes" id="UP001151529"/>
    </source>
</evidence>
<evidence type="ECO:0000313" key="1">
    <source>
        <dbReference type="EMBL" id="KAJ6742385.1"/>
    </source>
</evidence>
<name>A0A9Q0V5A3_SALVM</name>
<sequence>MEGSTACNSWLSGNNDSGNAVKTWYPTVCCNTRRWDFTIVLANTAYFFAYYWSLGVETEPPNKDSFVLSVSFCIEAYGMNLDGTILQNLVIEAEHEEFLGKAATSNEVGKMHIYKRVKYKETLSILWADVLYCVRKKERARRLSPGDSLTTSLLELFYKKSSRCHLTLINNQKLADYVRLSCIKLTFSMDIHHTDNNSDKLQLKFSLLVQVSGKFELEGAIFELFSGTGVIEVPKHKSNEGEYAGGFCSSR</sequence>
<reference evidence="1" key="1">
    <citation type="submission" date="2022-11" db="EMBL/GenBank/DDBJ databases">
        <authorList>
            <person name="Hyden B.L."/>
            <person name="Feng K."/>
            <person name="Yates T."/>
            <person name="Jawdy S."/>
            <person name="Smart L.B."/>
            <person name="Muchero W."/>
        </authorList>
    </citation>
    <scope>NUCLEOTIDE SEQUENCE</scope>
    <source>
        <tissue evidence="1">Shoot tip</tissue>
    </source>
</reference>
<keyword evidence="2" id="KW-1185">Reference proteome</keyword>
<gene>
    <name evidence="1" type="ORF">OIU85_016462</name>
</gene>
<organism evidence="1 2">
    <name type="scientific">Salix viminalis</name>
    <name type="common">Common osier</name>
    <name type="synonym">Basket willow</name>
    <dbReference type="NCBI Taxonomy" id="40686"/>
    <lineage>
        <taxon>Eukaryota</taxon>
        <taxon>Viridiplantae</taxon>
        <taxon>Streptophyta</taxon>
        <taxon>Embryophyta</taxon>
        <taxon>Tracheophyta</taxon>
        <taxon>Spermatophyta</taxon>
        <taxon>Magnoliopsida</taxon>
        <taxon>eudicotyledons</taxon>
        <taxon>Gunneridae</taxon>
        <taxon>Pentapetalae</taxon>
        <taxon>rosids</taxon>
        <taxon>fabids</taxon>
        <taxon>Malpighiales</taxon>
        <taxon>Salicaceae</taxon>
        <taxon>Saliceae</taxon>
        <taxon>Salix</taxon>
    </lineage>
</organism>
<accession>A0A9Q0V5A3</accession>
<protein>
    <submittedName>
        <fullName evidence="1">Uncharacterized protein</fullName>
    </submittedName>
</protein>
<comment type="caution">
    <text evidence="1">The sequence shown here is derived from an EMBL/GenBank/DDBJ whole genome shotgun (WGS) entry which is preliminary data.</text>
</comment>
<dbReference type="EMBL" id="JAPFFL010000002">
    <property type="protein sequence ID" value="KAJ6742385.1"/>
    <property type="molecule type" value="Genomic_DNA"/>
</dbReference>
<dbReference type="AlphaFoldDB" id="A0A9Q0V5A3"/>